<protein>
    <recommendedName>
        <fullName evidence="3">Jacalin-type lectin domain-containing protein</fullName>
    </recommendedName>
</protein>
<dbReference type="Pfam" id="PF01419">
    <property type="entry name" value="Jacalin"/>
    <property type="match status" value="1"/>
</dbReference>
<proteinExistence type="inferred from homology"/>
<dbReference type="SMART" id="SM00915">
    <property type="entry name" value="Jacalin"/>
    <property type="match status" value="1"/>
</dbReference>
<organism evidence="4 5">
    <name type="scientific">Centaurea solstitialis</name>
    <name type="common">yellow star-thistle</name>
    <dbReference type="NCBI Taxonomy" id="347529"/>
    <lineage>
        <taxon>Eukaryota</taxon>
        <taxon>Viridiplantae</taxon>
        <taxon>Streptophyta</taxon>
        <taxon>Embryophyta</taxon>
        <taxon>Tracheophyta</taxon>
        <taxon>Spermatophyta</taxon>
        <taxon>Magnoliopsida</taxon>
        <taxon>eudicotyledons</taxon>
        <taxon>Gunneridae</taxon>
        <taxon>Pentapetalae</taxon>
        <taxon>asterids</taxon>
        <taxon>campanulids</taxon>
        <taxon>Asterales</taxon>
        <taxon>Asteraceae</taxon>
        <taxon>Carduoideae</taxon>
        <taxon>Cardueae</taxon>
        <taxon>Centaureinae</taxon>
        <taxon>Centaurea</taxon>
    </lineage>
</organism>
<dbReference type="GO" id="GO:0030246">
    <property type="term" value="F:carbohydrate binding"/>
    <property type="evidence" value="ECO:0007669"/>
    <property type="project" value="UniProtKB-KW"/>
</dbReference>
<keyword evidence="5" id="KW-1185">Reference proteome</keyword>
<dbReference type="Gene3D" id="2.100.10.30">
    <property type="entry name" value="Jacalin-like lectin domain"/>
    <property type="match status" value="1"/>
</dbReference>
<evidence type="ECO:0000313" key="5">
    <source>
        <dbReference type="Proteomes" id="UP001172457"/>
    </source>
</evidence>
<dbReference type="PANTHER" id="PTHR46506">
    <property type="entry name" value="OS05G0143600 PROTEIN"/>
    <property type="match status" value="1"/>
</dbReference>
<dbReference type="SUPFAM" id="SSF51101">
    <property type="entry name" value="Mannose-binding lectins"/>
    <property type="match status" value="1"/>
</dbReference>
<feature type="domain" description="Jacalin-type lectin" evidence="3">
    <location>
        <begin position="13"/>
        <end position="155"/>
    </location>
</feature>
<keyword evidence="2" id="KW-0430">Lectin</keyword>
<evidence type="ECO:0000256" key="2">
    <source>
        <dbReference type="ARBA" id="ARBA00022734"/>
    </source>
</evidence>
<comment type="similarity">
    <text evidence="1">Belongs to the jacalin lectin family.</text>
</comment>
<name>A0AA38TR61_9ASTR</name>
<reference evidence="4" key="1">
    <citation type="submission" date="2023-03" db="EMBL/GenBank/DDBJ databases">
        <title>Chromosome-scale reference genome and RAD-based genetic map of yellow starthistle (Centaurea solstitialis) reveal putative structural variation and QTLs associated with invader traits.</title>
        <authorList>
            <person name="Reatini B."/>
            <person name="Cang F.A."/>
            <person name="Jiang Q."/>
            <person name="Mckibben M.T.W."/>
            <person name="Barker M.S."/>
            <person name="Rieseberg L.H."/>
            <person name="Dlugosch K.M."/>
        </authorList>
    </citation>
    <scope>NUCLEOTIDE SEQUENCE</scope>
    <source>
        <strain evidence="4">CAN-66</strain>
        <tissue evidence="4">Leaf</tissue>
    </source>
</reference>
<comment type="caution">
    <text evidence="4">The sequence shown here is derived from an EMBL/GenBank/DDBJ whole genome shotgun (WGS) entry which is preliminary data.</text>
</comment>
<dbReference type="InterPro" id="IPR036404">
    <property type="entry name" value="Jacalin-like_lectin_dom_sf"/>
</dbReference>
<gene>
    <name evidence="4" type="ORF">OSB04_001511</name>
</gene>
<dbReference type="InterPro" id="IPR001229">
    <property type="entry name" value="Jacalin-like_lectin_dom"/>
</dbReference>
<accession>A0AA38TR61</accession>
<sequence length="157" mass="17266">MVGSFDYKLADRPSVNNTYRLVMGTKALWKFEPADFVRFTKIRISCGDCINSIKFTYLNTQGEAIDSPTYGGNGGTNHSIILSEDEEIIEMGATIGVYDNNVVITSLFFGTNKGLIYGPYGMNEGLPLPLIKGKFIGFYGICGDDINYIAATVQPYN</sequence>
<dbReference type="EMBL" id="JARYMX010000001">
    <property type="protein sequence ID" value="KAJ9565545.1"/>
    <property type="molecule type" value="Genomic_DNA"/>
</dbReference>
<dbReference type="PROSITE" id="PS51752">
    <property type="entry name" value="JACALIN_LECTIN"/>
    <property type="match status" value="1"/>
</dbReference>
<evidence type="ECO:0000259" key="3">
    <source>
        <dbReference type="PROSITE" id="PS51752"/>
    </source>
</evidence>
<dbReference type="Proteomes" id="UP001172457">
    <property type="component" value="Chromosome 1"/>
</dbReference>
<evidence type="ECO:0000313" key="4">
    <source>
        <dbReference type="EMBL" id="KAJ9565545.1"/>
    </source>
</evidence>
<dbReference type="AlphaFoldDB" id="A0AA38TR61"/>
<evidence type="ECO:0000256" key="1">
    <source>
        <dbReference type="ARBA" id="ARBA00006568"/>
    </source>
</evidence>